<protein>
    <submittedName>
        <fullName evidence="3">Unannotated protein</fullName>
    </submittedName>
</protein>
<dbReference type="InterPro" id="IPR005182">
    <property type="entry name" value="YdbS-like_PH"/>
</dbReference>
<evidence type="ECO:0000313" key="3">
    <source>
        <dbReference type="EMBL" id="CAB4577586.1"/>
    </source>
</evidence>
<proteinExistence type="predicted"/>
<organism evidence="3">
    <name type="scientific">freshwater metagenome</name>
    <dbReference type="NCBI Taxonomy" id="449393"/>
    <lineage>
        <taxon>unclassified sequences</taxon>
        <taxon>metagenomes</taxon>
        <taxon>ecological metagenomes</taxon>
    </lineage>
</organism>
<dbReference type="Pfam" id="PF03703">
    <property type="entry name" value="bPH_2"/>
    <property type="match status" value="1"/>
</dbReference>
<dbReference type="PANTHER" id="PTHR34473:SF2">
    <property type="entry name" value="UPF0699 TRANSMEMBRANE PROTEIN YDBT"/>
    <property type="match status" value="1"/>
</dbReference>
<dbReference type="PANTHER" id="PTHR34473">
    <property type="entry name" value="UPF0699 TRANSMEMBRANE PROTEIN YDBS"/>
    <property type="match status" value="1"/>
</dbReference>
<feature type="domain" description="YdbS-like PH" evidence="2">
    <location>
        <begin position="73"/>
        <end position="150"/>
    </location>
</feature>
<reference evidence="3" key="1">
    <citation type="submission" date="2020-05" db="EMBL/GenBank/DDBJ databases">
        <authorList>
            <person name="Chiriac C."/>
            <person name="Salcher M."/>
            <person name="Ghai R."/>
            <person name="Kavagutti S V."/>
        </authorList>
    </citation>
    <scope>NUCLEOTIDE SEQUENCE</scope>
</reference>
<accession>A0A6J6ENX5</accession>
<sequence length="161" mass="17580">MSTALSIEWKPVSQRFVLVAFVETLGIVAGPLFVTTLPLWVDDPDIERFSWYPLALASVVALIALALVPRRVRAIGYCLRDDDIVVQRGILFRRQVAAPYGRLQLVDISRGPLMRFLGLSELRVVTAAASSGVTIPGLSVAEADTLRDHLIAVAESRRAGL</sequence>
<gene>
    <name evidence="3" type="ORF">UFOPK1684_01149</name>
</gene>
<keyword evidence="1" id="KW-0472">Membrane</keyword>
<name>A0A6J6ENX5_9ZZZZ</name>
<feature type="transmembrane region" description="Helical" evidence="1">
    <location>
        <begin position="16"/>
        <end position="37"/>
    </location>
</feature>
<dbReference type="EMBL" id="CAEZTM010000059">
    <property type="protein sequence ID" value="CAB4577586.1"/>
    <property type="molecule type" value="Genomic_DNA"/>
</dbReference>
<feature type="transmembrane region" description="Helical" evidence="1">
    <location>
        <begin position="49"/>
        <end position="68"/>
    </location>
</feature>
<dbReference type="AlphaFoldDB" id="A0A6J6ENX5"/>
<evidence type="ECO:0000256" key="1">
    <source>
        <dbReference type="SAM" id="Phobius"/>
    </source>
</evidence>
<keyword evidence="1" id="KW-0812">Transmembrane</keyword>
<keyword evidence="1" id="KW-1133">Transmembrane helix</keyword>
<evidence type="ECO:0000259" key="2">
    <source>
        <dbReference type="Pfam" id="PF03703"/>
    </source>
</evidence>